<keyword evidence="2" id="KW-1003">Cell membrane</keyword>
<reference evidence="7 8" key="1">
    <citation type="submission" date="2017-07" db="EMBL/GenBank/DDBJ databases">
        <title>Draft genome sequence of aerobic hyperthermophilic archaea, Pyrobaculum aerophilum YKB31 and YKB32.</title>
        <authorList>
            <person name="Mochizuki T."/>
            <person name="Berliner A.J."/>
            <person name="Yoshida-Takashima Y."/>
            <person name="Takaki Y."/>
            <person name="Nunoura T."/>
            <person name="Takai K."/>
        </authorList>
    </citation>
    <scope>NUCLEOTIDE SEQUENCE [LARGE SCALE GENOMIC DNA]</scope>
    <source>
        <strain evidence="7 8">YKB32</strain>
    </source>
</reference>
<dbReference type="GO" id="GO:0005886">
    <property type="term" value="C:plasma membrane"/>
    <property type="evidence" value="ECO:0007669"/>
    <property type="project" value="UniProtKB-SubCell"/>
</dbReference>
<evidence type="ECO:0000256" key="6">
    <source>
        <dbReference type="SAM" id="Phobius"/>
    </source>
</evidence>
<dbReference type="RefSeq" id="WP_116430628.1">
    <property type="nucleotide sequence ID" value="NZ_NMUF01000051.1"/>
</dbReference>
<dbReference type="InterPro" id="IPR050833">
    <property type="entry name" value="Poly_Biosynth_Transport"/>
</dbReference>
<accession>A0A371QYM6</accession>
<feature type="transmembrane region" description="Helical" evidence="6">
    <location>
        <begin position="74"/>
        <end position="93"/>
    </location>
</feature>
<feature type="transmembrane region" description="Helical" evidence="6">
    <location>
        <begin position="295"/>
        <end position="315"/>
    </location>
</feature>
<keyword evidence="4 6" id="KW-1133">Transmembrane helix</keyword>
<gene>
    <name evidence="7" type="ORF">CGL52_12410</name>
</gene>
<evidence type="ECO:0000313" key="8">
    <source>
        <dbReference type="Proteomes" id="UP000256877"/>
    </source>
</evidence>
<feature type="transmembrane region" description="Helical" evidence="6">
    <location>
        <begin position="7"/>
        <end position="28"/>
    </location>
</feature>
<evidence type="ECO:0000256" key="2">
    <source>
        <dbReference type="ARBA" id="ARBA00022475"/>
    </source>
</evidence>
<name>A0A371QYM6_9CREN</name>
<feature type="transmembrane region" description="Helical" evidence="6">
    <location>
        <begin position="189"/>
        <end position="211"/>
    </location>
</feature>
<dbReference type="Proteomes" id="UP000256877">
    <property type="component" value="Unassembled WGS sequence"/>
</dbReference>
<comment type="subcellular location">
    <subcellularLocation>
        <location evidence="1">Cell membrane</location>
        <topology evidence="1">Multi-pass membrane protein</topology>
    </subcellularLocation>
</comment>
<evidence type="ECO:0000256" key="3">
    <source>
        <dbReference type="ARBA" id="ARBA00022692"/>
    </source>
</evidence>
<feature type="transmembrane region" description="Helical" evidence="6">
    <location>
        <begin position="150"/>
        <end position="168"/>
    </location>
</feature>
<evidence type="ECO:0000256" key="4">
    <source>
        <dbReference type="ARBA" id="ARBA00022989"/>
    </source>
</evidence>
<feature type="transmembrane region" description="Helical" evidence="6">
    <location>
        <begin position="383"/>
        <end position="410"/>
    </location>
</feature>
<feature type="transmembrane region" description="Helical" evidence="6">
    <location>
        <begin position="335"/>
        <end position="363"/>
    </location>
</feature>
<evidence type="ECO:0008006" key="9">
    <source>
        <dbReference type="Google" id="ProtNLM"/>
    </source>
</evidence>
<dbReference type="EMBL" id="NMUF01000051">
    <property type="protein sequence ID" value="RFA95715.1"/>
    <property type="molecule type" value="Genomic_DNA"/>
</dbReference>
<evidence type="ECO:0000256" key="1">
    <source>
        <dbReference type="ARBA" id="ARBA00004651"/>
    </source>
</evidence>
<proteinExistence type="predicted"/>
<dbReference type="OrthoDB" id="28702at2157"/>
<feature type="transmembrane region" description="Helical" evidence="6">
    <location>
        <begin position="40"/>
        <end position="62"/>
    </location>
</feature>
<dbReference type="PANTHER" id="PTHR30250">
    <property type="entry name" value="PST FAMILY PREDICTED COLANIC ACID TRANSPORTER"/>
    <property type="match status" value="1"/>
</dbReference>
<dbReference type="AlphaFoldDB" id="A0A371QYM6"/>
<evidence type="ECO:0000256" key="5">
    <source>
        <dbReference type="ARBA" id="ARBA00023136"/>
    </source>
</evidence>
<feature type="transmembrane region" description="Helical" evidence="6">
    <location>
        <begin position="217"/>
        <end position="241"/>
    </location>
</feature>
<sequence length="449" mass="46587">MSVYKAGLWLFLANITAQLGGYVFWFIAAASVRASALGEVAYTVTIATILTTLATLGVPTAMMRLLPASSNQRYAQGAMAHALVAATATAAIALWKPSIAILAVTGVIANYYTAYFQAKLDTKPIFNATLAGQAARIALAPILAPYGPDALATTYAIPGLLIALYGVVRSSVSPKPFGLRELIKAGISVWLPNAIAMLGTNLGVVTAYNLAQPEEAGYVYIAQVLANAAIAPTIIITGVLLPYLSSLAEREGVAKKANKLALAMSTPLAAVLILGGRHILALLGPQYTEAADALAVYATANTLLLTVTVLSSLVYSQGKYRHVLIGGLASNAARVLLYILMGTSDIGVAASFLIGTVIALAYYSAIAKNVAKSAAILTPRLVAIAMPAAATSAIGILLAIPGIAISYALAVKMKIVTRREIGEIAQQVLPNPLYTKIAPLGAKILDILD</sequence>
<organism evidence="7 8">
    <name type="scientific">Pyrobaculum aerophilum</name>
    <dbReference type="NCBI Taxonomy" id="13773"/>
    <lineage>
        <taxon>Archaea</taxon>
        <taxon>Thermoproteota</taxon>
        <taxon>Thermoprotei</taxon>
        <taxon>Thermoproteales</taxon>
        <taxon>Thermoproteaceae</taxon>
        <taxon>Pyrobaculum</taxon>
    </lineage>
</organism>
<comment type="caution">
    <text evidence="7">The sequence shown here is derived from an EMBL/GenBank/DDBJ whole genome shotgun (WGS) entry which is preliminary data.</text>
</comment>
<protein>
    <recommendedName>
        <fullName evidence="9">Polysaccharide biosynthesis protein</fullName>
    </recommendedName>
</protein>
<feature type="transmembrane region" description="Helical" evidence="6">
    <location>
        <begin position="262"/>
        <end position="283"/>
    </location>
</feature>
<evidence type="ECO:0000313" key="7">
    <source>
        <dbReference type="EMBL" id="RFA95715.1"/>
    </source>
</evidence>
<keyword evidence="5 6" id="KW-0472">Membrane</keyword>
<keyword evidence="3 6" id="KW-0812">Transmembrane</keyword>
<dbReference type="PANTHER" id="PTHR30250:SF11">
    <property type="entry name" value="O-ANTIGEN TRANSPORTER-RELATED"/>
    <property type="match status" value="1"/>
</dbReference>